<dbReference type="CDD" id="cd18809">
    <property type="entry name" value="SF1_C_RecD"/>
    <property type="match status" value="1"/>
</dbReference>
<feature type="domain" description="DNA helicase Pif1-like DEAD-box helicase" evidence="3">
    <location>
        <begin position="1365"/>
        <end position="1538"/>
    </location>
</feature>
<dbReference type="Gene3D" id="3.40.50.300">
    <property type="entry name" value="P-loop containing nucleotide triphosphate hydrolases"/>
    <property type="match status" value="1"/>
</dbReference>
<evidence type="ECO:0000259" key="4">
    <source>
        <dbReference type="Pfam" id="PF14214"/>
    </source>
</evidence>
<dbReference type="PANTHER" id="PTHR47642">
    <property type="entry name" value="ATP-DEPENDENT DNA HELICASE"/>
    <property type="match status" value="1"/>
</dbReference>
<dbReference type="GO" id="GO:0016887">
    <property type="term" value="F:ATP hydrolysis activity"/>
    <property type="evidence" value="ECO:0007669"/>
    <property type="project" value="RHEA"/>
</dbReference>
<gene>
    <name evidence="6" type="primary">pif1_0</name>
    <name evidence="6" type="ORF">Hypma_004312</name>
</gene>
<protein>
    <recommendedName>
        <fullName evidence="1">ATP-dependent DNA helicase</fullName>
        <ecNumber evidence="1">5.6.2.3</ecNumber>
    </recommendedName>
</protein>
<feature type="domain" description="Helitron helicase-like" evidence="4">
    <location>
        <begin position="522"/>
        <end position="744"/>
    </location>
</feature>
<feature type="domain" description="DUF6570" evidence="5">
    <location>
        <begin position="206"/>
        <end position="350"/>
    </location>
</feature>
<dbReference type="InterPro" id="IPR010285">
    <property type="entry name" value="DNA_helicase_pif1-like_DEAD"/>
</dbReference>
<dbReference type="GO" id="GO:0006281">
    <property type="term" value="P:DNA repair"/>
    <property type="evidence" value="ECO:0007669"/>
    <property type="project" value="UniProtKB-KW"/>
</dbReference>
<keyword evidence="1" id="KW-0547">Nucleotide-binding</keyword>
<dbReference type="EMBL" id="LUEZ02000017">
    <property type="protein sequence ID" value="RDB27295.1"/>
    <property type="molecule type" value="Genomic_DNA"/>
</dbReference>
<dbReference type="InterPro" id="IPR046700">
    <property type="entry name" value="DUF6570"/>
</dbReference>
<reference evidence="6" key="1">
    <citation type="submission" date="2018-04" db="EMBL/GenBank/DDBJ databases">
        <title>Whole genome sequencing of Hypsizygus marmoreus.</title>
        <authorList>
            <person name="Choi I.-G."/>
            <person name="Min B."/>
            <person name="Kim J.-G."/>
            <person name="Kim S."/>
            <person name="Oh Y.-L."/>
            <person name="Kong W.-S."/>
            <person name="Park H."/>
            <person name="Jeong J."/>
            <person name="Song E.-S."/>
        </authorList>
    </citation>
    <scope>NUCLEOTIDE SEQUENCE [LARGE SCALE GENOMIC DNA]</scope>
    <source>
        <strain evidence="6">51987-8</strain>
    </source>
</reference>
<dbReference type="InterPro" id="IPR025476">
    <property type="entry name" value="Helitron_helicase-like"/>
</dbReference>
<dbReference type="OrthoDB" id="3257061at2759"/>
<feature type="compositionally biased region" description="Basic and acidic residues" evidence="2">
    <location>
        <begin position="68"/>
        <end position="86"/>
    </location>
</feature>
<name>A0A369K3S9_HYPMA</name>
<proteinExistence type="inferred from homology"/>
<dbReference type="InterPro" id="IPR027417">
    <property type="entry name" value="P-loop_NTPase"/>
</dbReference>
<dbReference type="Pfam" id="PF20209">
    <property type="entry name" value="DUF6570"/>
    <property type="match status" value="1"/>
</dbReference>
<sequence length="1880" mass="211209">MDEAADAILSGTFDASVLSSYTMTEIKDACSGVVELSRAAQRKREDLVNTVLSQDGSSRSRILQRLQRSSESRKRKRPISDRNERRIRIHQPPESIMPEDIVEQTSFMSLPSRSTVEAAIAGFIDRTGNDALKVVPCGACARETDVAGARLYDLDDIPSPHSLAPAQPHPSHSLSRGMLLYEQAISNTNDTYICSECERKLLAGVRPPLSLSNNMWIGDTPHELSVLTLPERILIALYFPAAYIVKLFPKVEGAQFWDKATMHSGIQGNVSTYPLDHSEIASMIDGKTMPPPIAILSAVIGVTFIGRKNLPEKTLPDMFLVRRDRVLRALVWLKNHNPLYRNILISDERLLELPINAVPNEILAATKYSSDVEALEKERESYVPQYNEPDIPEYSVGVAPAGIVNEDEMADVEPEEPFEPAVIPLTANGIVDAGADDVPDSDIAAHAFSNANTELPQRESFHIRRGSAFINEYARIDPVTGQRYDGGPSNANHMLGAFPVLFPYGVGGFEVGRPEAVPYETHARWALLYWDKRFRKDLHFVFQVFGIIQKRRVCRSASLQIKRSTFQAHENELRNLKPSDLLEASREEHRRVPFSNPAVQVLRTNLTAIRGRIPGTDESRTSIRSKIWGSTVMHNPPNLWITLNPPDTGDPIAQVMAGEEIDLDEFDSTIGPTARERAVNVANDPYASARYFHTVIRVILEELFGITVKHGHNITRKEGIMGMVNGYVGTVEAQGRGSLHLHLIMWLRDSPTSKEMKTALLSSAFREKVRSFIHANIRADMGEADTAAVLAVPVEKEISYSRPVDPRRDDYAERVQDKERALVRALQVHQCSRKRCLQIVGNRPVCKRRAPFPLSSKEYITTDGDWGPKRLCGAINNFCPAILNCLRGNHDVKLIMQGAETKDIMWYVSTYATKKQMISFNASALLAKRLAYHLAEEKRMHDILEANKRLIQRCANALSRQQEFSGPEVISHLMGWGDRYESHFYVNIYWDSAMSALKKQFPHLRRKRHLENVASEIGVEFEDGEAAAEEEPRERIEIQDGEIKLRDQLKDYQYRGEALANSNLLDFFLNTYERSGIEIQSDTSTEETSTGSRWNSERVPYLAASGKEKRCRIIRRPGHETMPNFIGQWFPRSDDPTVTELYSASMLMLLSPWRSLASLKERHETFHSCFQRFLETAPPRIQRILDNIQYFHECSDGAKRRASEGGVTNGGLLDIHMPEDHDEEPFPDYVDDNLHTEITEEDIERSRLAAEPPRERFFGAHAISNAIDAGIFSTDQSYSVYKDIASKATFEETKMFEDWTKTLKSVTRLGNLAAHSNTNPLENNPTNMDSTEAHISSTFQPSITRTISPPDDLESRISRERLKILNADQRRAYDIIEKQILARLRGEHPKQLLMLIQGQGGTGKSLLINTITKTFSELGISHRLAKTASSGVAASLIGGETSHGWAGIPIRPSGNGDWTEKGSKTSQAKRIQNIKDRMMLLHDEVSMTTKEILCLLSQAVGKAFTGEFNAGATKTFADELDVILFGDFHQFPPVKNPGGALYCDRPNTDKPRALIGREIYLQFEKVVILKEQNRIRDPIWNRILTHLRDGTCDADDLREVRKLVLTDKECNKPDFDTSEWSDTILVTSRHGVRSQWNSAALVKHCSMSGQRRYISQAEDTVGKTGEELPCRHQLVVVGMTTKNTGNLAERVDIAIGMKAMVLLNIATEADIANGTRGVIVDIMLDPRENMSGAGGDGTIHLQYPPALILFQPDIPPSVTFTGLPKGIIPITPTEATFQITTLDKTRMQIRRRQLAITPAYAFTDYKSQGQTIERVIVDLAKPPTGELTPFHAYVALSRSRGRDTIRLLRNFDEKLFTTHPSEDLRLEDIRLEKLDRNTTV</sequence>
<dbReference type="SUPFAM" id="SSF52540">
    <property type="entry name" value="P-loop containing nucleoside triphosphate hydrolases"/>
    <property type="match status" value="2"/>
</dbReference>
<keyword evidence="1 6" id="KW-0347">Helicase</keyword>
<dbReference type="GO" id="GO:0005524">
    <property type="term" value="F:ATP binding"/>
    <property type="evidence" value="ECO:0007669"/>
    <property type="project" value="UniProtKB-KW"/>
</dbReference>
<comment type="cofactor">
    <cofactor evidence="1">
        <name>Mg(2+)</name>
        <dbReference type="ChEBI" id="CHEBI:18420"/>
    </cofactor>
</comment>
<keyword evidence="1" id="KW-0234">DNA repair</keyword>
<dbReference type="InterPro" id="IPR051055">
    <property type="entry name" value="PIF1_helicase"/>
</dbReference>
<keyword evidence="1" id="KW-0067">ATP-binding</keyword>
<dbReference type="STRING" id="39966.A0A369K3S9"/>
<evidence type="ECO:0000256" key="2">
    <source>
        <dbReference type="SAM" id="MobiDB-lite"/>
    </source>
</evidence>
<dbReference type="Pfam" id="PF05970">
    <property type="entry name" value="PIF1"/>
    <property type="match status" value="1"/>
</dbReference>
<evidence type="ECO:0000259" key="5">
    <source>
        <dbReference type="Pfam" id="PF20209"/>
    </source>
</evidence>
<accession>A0A369K3S9</accession>
<evidence type="ECO:0000256" key="1">
    <source>
        <dbReference type="RuleBase" id="RU363044"/>
    </source>
</evidence>
<dbReference type="InParanoid" id="A0A369K3S9"/>
<comment type="caution">
    <text evidence="6">The sequence shown here is derived from an EMBL/GenBank/DDBJ whole genome shotgun (WGS) entry which is preliminary data.</text>
</comment>
<dbReference type="GO" id="GO:0043139">
    <property type="term" value="F:5'-3' DNA helicase activity"/>
    <property type="evidence" value="ECO:0007669"/>
    <property type="project" value="UniProtKB-EC"/>
</dbReference>
<keyword evidence="1" id="KW-0378">Hydrolase</keyword>
<dbReference type="Proteomes" id="UP000076154">
    <property type="component" value="Unassembled WGS sequence"/>
</dbReference>
<keyword evidence="1" id="KW-0233">DNA recombination</keyword>
<feature type="region of interest" description="Disordered" evidence="2">
    <location>
        <begin position="59"/>
        <end position="89"/>
    </location>
</feature>
<dbReference type="GO" id="GO:0000723">
    <property type="term" value="P:telomere maintenance"/>
    <property type="evidence" value="ECO:0007669"/>
    <property type="project" value="InterPro"/>
</dbReference>
<comment type="catalytic activity">
    <reaction evidence="1">
        <text>ATP + H2O = ADP + phosphate + H(+)</text>
        <dbReference type="Rhea" id="RHEA:13065"/>
        <dbReference type="ChEBI" id="CHEBI:15377"/>
        <dbReference type="ChEBI" id="CHEBI:15378"/>
        <dbReference type="ChEBI" id="CHEBI:30616"/>
        <dbReference type="ChEBI" id="CHEBI:43474"/>
        <dbReference type="ChEBI" id="CHEBI:456216"/>
        <dbReference type="EC" id="5.6.2.3"/>
    </reaction>
</comment>
<dbReference type="EC" id="5.6.2.3" evidence="1"/>
<comment type="similarity">
    <text evidence="1">Belongs to the helicase family.</text>
</comment>
<keyword evidence="1" id="KW-0227">DNA damage</keyword>
<evidence type="ECO:0000313" key="6">
    <source>
        <dbReference type="EMBL" id="RDB27295.1"/>
    </source>
</evidence>
<evidence type="ECO:0000313" key="7">
    <source>
        <dbReference type="Proteomes" id="UP000076154"/>
    </source>
</evidence>
<organism evidence="6 7">
    <name type="scientific">Hypsizygus marmoreus</name>
    <name type="common">White beech mushroom</name>
    <name type="synonym">Agaricus marmoreus</name>
    <dbReference type="NCBI Taxonomy" id="39966"/>
    <lineage>
        <taxon>Eukaryota</taxon>
        <taxon>Fungi</taxon>
        <taxon>Dikarya</taxon>
        <taxon>Basidiomycota</taxon>
        <taxon>Agaricomycotina</taxon>
        <taxon>Agaricomycetes</taxon>
        <taxon>Agaricomycetidae</taxon>
        <taxon>Agaricales</taxon>
        <taxon>Tricholomatineae</taxon>
        <taxon>Lyophyllaceae</taxon>
        <taxon>Hypsizygus</taxon>
    </lineage>
</organism>
<dbReference type="GO" id="GO:0006310">
    <property type="term" value="P:DNA recombination"/>
    <property type="evidence" value="ECO:0007669"/>
    <property type="project" value="UniProtKB-KW"/>
</dbReference>
<keyword evidence="7" id="KW-1185">Reference proteome</keyword>
<dbReference type="Pfam" id="PF14214">
    <property type="entry name" value="Helitron_like_N"/>
    <property type="match status" value="1"/>
</dbReference>
<evidence type="ECO:0000259" key="3">
    <source>
        <dbReference type="Pfam" id="PF05970"/>
    </source>
</evidence>